<dbReference type="eggNOG" id="COG4733">
    <property type="taxonomic scope" value="Bacteria"/>
</dbReference>
<evidence type="ECO:0000259" key="1">
    <source>
        <dbReference type="PROSITE" id="PS50853"/>
    </source>
</evidence>
<proteinExistence type="predicted"/>
<dbReference type="Proteomes" id="UP000001693">
    <property type="component" value="Chromosome"/>
</dbReference>
<dbReference type="OrthoDB" id="9792152at2"/>
<dbReference type="AlphaFoldDB" id="B1Y4Q5"/>
<evidence type="ECO:0000313" key="2">
    <source>
        <dbReference type="EMBL" id="ACB34618.1"/>
    </source>
</evidence>
<dbReference type="InterPro" id="IPR013783">
    <property type="entry name" value="Ig-like_fold"/>
</dbReference>
<dbReference type="HOGENOM" id="CLU_1281891_0_0_4"/>
<dbReference type="RefSeq" id="WP_012347376.1">
    <property type="nucleotide sequence ID" value="NC_010524.1"/>
</dbReference>
<name>B1Y4Q5_LEPCP</name>
<keyword evidence="3" id="KW-1185">Reference proteome</keyword>
<dbReference type="KEGG" id="lch:Lcho_2353"/>
<dbReference type="STRING" id="395495.Lcho_2353"/>
<accession>B1Y4Q5</accession>
<protein>
    <recommendedName>
        <fullName evidence="1">Fibronectin type-III domain-containing protein</fullName>
    </recommendedName>
</protein>
<dbReference type="PROSITE" id="PS50853">
    <property type="entry name" value="FN3"/>
    <property type="match status" value="1"/>
</dbReference>
<dbReference type="Gene3D" id="2.60.40.10">
    <property type="entry name" value="Immunoglobulins"/>
    <property type="match status" value="1"/>
</dbReference>
<evidence type="ECO:0000313" key="3">
    <source>
        <dbReference type="Proteomes" id="UP000001693"/>
    </source>
</evidence>
<organism evidence="2 3">
    <name type="scientific">Leptothrix cholodnii (strain ATCC 51168 / LMG 8142 / SP-6)</name>
    <name type="common">Leptothrix discophora (strain SP-6)</name>
    <dbReference type="NCBI Taxonomy" id="395495"/>
    <lineage>
        <taxon>Bacteria</taxon>
        <taxon>Pseudomonadati</taxon>
        <taxon>Pseudomonadota</taxon>
        <taxon>Betaproteobacteria</taxon>
        <taxon>Burkholderiales</taxon>
        <taxon>Sphaerotilaceae</taxon>
        <taxon>Leptothrix</taxon>
    </lineage>
</organism>
<feature type="domain" description="Fibronectin type-III" evidence="1">
    <location>
        <begin position="125"/>
        <end position="215"/>
    </location>
</feature>
<dbReference type="InterPro" id="IPR003961">
    <property type="entry name" value="FN3_dom"/>
</dbReference>
<dbReference type="InterPro" id="IPR036116">
    <property type="entry name" value="FN3_sf"/>
</dbReference>
<gene>
    <name evidence="2" type="ordered locus">Lcho_2353</name>
</gene>
<reference evidence="2 3" key="1">
    <citation type="submission" date="2008-03" db="EMBL/GenBank/DDBJ databases">
        <title>Complete sequence of Leptothrix cholodnii SP-6.</title>
        <authorList>
            <consortium name="US DOE Joint Genome Institute"/>
            <person name="Copeland A."/>
            <person name="Lucas S."/>
            <person name="Lapidus A."/>
            <person name="Glavina del Rio T."/>
            <person name="Dalin E."/>
            <person name="Tice H."/>
            <person name="Bruce D."/>
            <person name="Goodwin L."/>
            <person name="Pitluck S."/>
            <person name="Chertkov O."/>
            <person name="Brettin T."/>
            <person name="Detter J.C."/>
            <person name="Han C."/>
            <person name="Kuske C.R."/>
            <person name="Schmutz J."/>
            <person name="Larimer F."/>
            <person name="Land M."/>
            <person name="Hauser L."/>
            <person name="Kyrpides N."/>
            <person name="Lykidis A."/>
            <person name="Emerson D."/>
            <person name="Richardson P."/>
        </authorList>
    </citation>
    <scope>NUCLEOTIDE SEQUENCE [LARGE SCALE GENOMIC DNA]</scope>
    <source>
        <strain evidence="3">ATCC 51168 / LMG 8142 / SP-6</strain>
    </source>
</reference>
<dbReference type="EMBL" id="CP001013">
    <property type="protein sequence ID" value="ACB34618.1"/>
    <property type="molecule type" value="Genomic_DNA"/>
</dbReference>
<dbReference type="SUPFAM" id="SSF49265">
    <property type="entry name" value="Fibronectin type III"/>
    <property type="match status" value="1"/>
</dbReference>
<sequence length="215" mass="23719">MKPRLIVSFHHHSEPEFQAKAGYIISQLTGNIHYPEPWAPQVSTLAQLNDVLAEYRRNYTDGNVRDTAKTRARNAARVTLEGLLHQLAPYLELMAQGDPIMLESTGYDLRRPTIRSPASNEPLSAPTEFRVTRGRVSGTLEVHMARLNGAVSYEVSISQGDGSPSGEWKHVITSVSGLRILLQGLPPGESFWVRARGIANKGPGLWTDPIKVMVA</sequence>